<dbReference type="HOGENOM" id="CLU_1785443_0_0_5"/>
<feature type="signal peptide" evidence="1">
    <location>
        <begin position="1"/>
        <end position="21"/>
    </location>
</feature>
<evidence type="ECO:0000313" key="3">
    <source>
        <dbReference type="Proteomes" id="UP000002931"/>
    </source>
</evidence>
<reference evidence="2 3" key="1">
    <citation type="journal article" date="2010" name="J. Bacteriol.">
        <title>Genome sequences of Pelagibaca bermudensis HTCC2601T and Maritimibacter alkaliphilus HTCC2654T, the type strains of two marine Roseobacter genera.</title>
        <authorList>
            <person name="Thrash J.C."/>
            <person name="Cho J.C."/>
            <person name="Ferriera S."/>
            <person name="Johnson J."/>
            <person name="Vergin K.L."/>
            <person name="Giovannoni S.J."/>
        </authorList>
    </citation>
    <scope>NUCLEOTIDE SEQUENCE [LARGE SCALE GENOMIC DNA]</scope>
    <source>
        <strain evidence="2 3">HTCC2654</strain>
    </source>
</reference>
<dbReference type="OrthoDB" id="7863575at2"/>
<dbReference type="eggNOG" id="ENOG5032UZD">
    <property type="taxonomic scope" value="Bacteria"/>
</dbReference>
<evidence type="ECO:0008006" key="4">
    <source>
        <dbReference type="Google" id="ProtNLM"/>
    </source>
</evidence>
<proteinExistence type="predicted"/>
<keyword evidence="3" id="KW-1185">Reference proteome</keyword>
<dbReference type="EMBL" id="AAMT01000010">
    <property type="protein sequence ID" value="EAQ12119.1"/>
    <property type="molecule type" value="Genomic_DNA"/>
</dbReference>
<evidence type="ECO:0000313" key="2">
    <source>
        <dbReference type="EMBL" id="EAQ12119.1"/>
    </source>
</evidence>
<keyword evidence="1" id="KW-0732">Signal</keyword>
<gene>
    <name evidence="2" type="ORF">RB2654_01415</name>
</gene>
<dbReference type="RefSeq" id="WP_008327961.1">
    <property type="nucleotide sequence ID" value="NZ_CH902578.1"/>
</dbReference>
<feature type="chain" id="PRO_5002661806" description="DUF3299 domain-containing protein" evidence="1">
    <location>
        <begin position="22"/>
        <end position="143"/>
    </location>
</feature>
<accession>A3VIC0</accession>
<sequence length="143" mass="15503">MRSTSLLALAAFAVPTTPLWANDDPWALLAAIEVDEIISDTSYTVKKTYPDAIRNGAQEFRITGYAVPMFPGVAGRDLLLVSDMGDCPFCGQPDHGASLQIQLDEDVLIEESQRISVIGALELVDDPETWQAAILRGARIADL</sequence>
<protein>
    <recommendedName>
        <fullName evidence="4">DUF3299 domain-containing protein</fullName>
    </recommendedName>
</protein>
<evidence type="ECO:0000256" key="1">
    <source>
        <dbReference type="SAM" id="SignalP"/>
    </source>
</evidence>
<name>A3VIC0_9RHOB</name>
<dbReference type="AlphaFoldDB" id="A3VIC0"/>
<organism evidence="2 3">
    <name type="scientific">Maritimibacter alkaliphilus HTCC2654</name>
    <dbReference type="NCBI Taxonomy" id="314271"/>
    <lineage>
        <taxon>Bacteria</taxon>
        <taxon>Pseudomonadati</taxon>
        <taxon>Pseudomonadota</taxon>
        <taxon>Alphaproteobacteria</taxon>
        <taxon>Rhodobacterales</taxon>
        <taxon>Roseobacteraceae</taxon>
        <taxon>Maritimibacter</taxon>
    </lineage>
</organism>
<dbReference type="Proteomes" id="UP000002931">
    <property type="component" value="Unassembled WGS sequence"/>
</dbReference>
<comment type="caution">
    <text evidence="2">The sequence shown here is derived from an EMBL/GenBank/DDBJ whole genome shotgun (WGS) entry which is preliminary data.</text>
</comment>